<keyword evidence="3" id="KW-0413">Isomerase</keyword>
<gene>
    <name evidence="3" type="ORF">GCM10017559_46910</name>
</gene>
<dbReference type="Gene3D" id="3.20.20.150">
    <property type="entry name" value="Divalent-metal-dependent TIM barrel enzymes"/>
    <property type="match status" value="1"/>
</dbReference>
<dbReference type="PANTHER" id="PTHR12110">
    <property type="entry name" value="HYDROXYPYRUVATE ISOMERASE"/>
    <property type="match status" value="1"/>
</dbReference>
<evidence type="ECO:0000313" key="3">
    <source>
        <dbReference type="EMBL" id="GAA3017636.1"/>
    </source>
</evidence>
<dbReference type="Proteomes" id="UP001499930">
    <property type="component" value="Unassembled WGS sequence"/>
</dbReference>
<feature type="region of interest" description="Disordered" evidence="1">
    <location>
        <begin position="1"/>
        <end position="32"/>
    </location>
</feature>
<sequence length="309" mass="32566">MSPGGTSAVPAAGPGGGPGGGPDEDPGGTCGGTRFGYGTNGFANHRLADALRVIADLGYQGVALTLDHDHLDPYEQGLARRVAAVSDLLRDLGLGVVVETGARYLLDPWHKHAPTLLHDERETRVDFLSRAVAVGADLGAEAVSFWAGVRPETVGEATAWDRLVDGCARVTDRAAAAGVPLGFEPEPGMLVETIADWRRLHADLGEPAGFGITLDIGHCRCLEPDPIPDCVRAVAPHLVNVQIDDMRRGVHEHLEFGEGEIDFPPVLRALAGCGYRGLVAVELPRHSHAAPQVAARSLDFLRAAEGTNT</sequence>
<keyword evidence="4" id="KW-1185">Reference proteome</keyword>
<dbReference type="RefSeq" id="WP_344898830.1">
    <property type="nucleotide sequence ID" value="NZ_BAAAWD010000013.1"/>
</dbReference>
<reference evidence="4" key="1">
    <citation type="journal article" date="2019" name="Int. J. Syst. Evol. Microbiol.">
        <title>The Global Catalogue of Microorganisms (GCM) 10K type strain sequencing project: providing services to taxonomists for standard genome sequencing and annotation.</title>
        <authorList>
            <consortium name="The Broad Institute Genomics Platform"/>
            <consortium name="The Broad Institute Genome Sequencing Center for Infectious Disease"/>
            <person name="Wu L."/>
            <person name="Ma J."/>
        </authorList>
    </citation>
    <scope>NUCLEOTIDE SEQUENCE [LARGE SCALE GENOMIC DNA]</scope>
    <source>
        <strain evidence="4">JCM 3106</strain>
    </source>
</reference>
<organism evidence="3 4">
    <name type="scientific">Streptosporangium longisporum</name>
    <dbReference type="NCBI Taxonomy" id="46187"/>
    <lineage>
        <taxon>Bacteria</taxon>
        <taxon>Bacillati</taxon>
        <taxon>Actinomycetota</taxon>
        <taxon>Actinomycetes</taxon>
        <taxon>Streptosporangiales</taxon>
        <taxon>Streptosporangiaceae</taxon>
        <taxon>Streptosporangium</taxon>
    </lineage>
</organism>
<evidence type="ECO:0000259" key="2">
    <source>
        <dbReference type="Pfam" id="PF01261"/>
    </source>
</evidence>
<dbReference type="PANTHER" id="PTHR12110:SF52">
    <property type="entry name" value="XYLOSE ISOMERASE"/>
    <property type="match status" value="1"/>
</dbReference>
<name>A0ABP6KPV7_9ACTN</name>
<feature type="compositionally biased region" description="Low complexity" evidence="1">
    <location>
        <begin position="1"/>
        <end position="12"/>
    </location>
</feature>
<dbReference type="InterPro" id="IPR013022">
    <property type="entry name" value="Xyl_isomerase-like_TIM-brl"/>
</dbReference>
<dbReference type="InterPro" id="IPR036237">
    <property type="entry name" value="Xyl_isomerase-like_sf"/>
</dbReference>
<evidence type="ECO:0000313" key="4">
    <source>
        <dbReference type="Proteomes" id="UP001499930"/>
    </source>
</evidence>
<accession>A0ABP6KPV7</accession>
<dbReference type="GO" id="GO:0016853">
    <property type="term" value="F:isomerase activity"/>
    <property type="evidence" value="ECO:0007669"/>
    <property type="project" value="UniProtKB-KW"/>
</dbReference>
<evidence type="ECO:0000256" key="1">
    <source>
        <dbReference type="SAM" id="MobiDB-lite"/>
    </source>
</evidence>
<comment type="caution">
    <text evidence="3">The sequence shown here is derived from an EMBL/GenBank/DDBJ whole genome shotgun (WGS) entry which is preliminary data.</text>
</comment>
<dbReference type="EMBL" id="BAAAWD010000013">
    <property type="protein sequence ID" value="GAA3017636.1"/>
    <property type="molecule type" value="Genomic_DNA"/>
</dbReference>
<protein>
    <submittedName>
        <fullName evidence="3">Sugar phosphate isomerase/epimerase</fullName>
    </submittedName>
</protein>
<dbReference type="Pfam" id="PF01261">
    <property type="entry name" value="AP_endonuc_2"/>
    <property type="match status" value="1"/>
</dbReference>
<proteinExistence type="predicted"/>
<feature type="domain" description="Xylose isomerase-like TIM barrel" evidence="2">
    <location>
        <begin position="52"/>
        <end position="303"/>
    </location>
</feature>
<dbReference type="InterPro" id="IPR050312">
    <property type="entry name" value="IolE/XylAMocC-like"/>
</dbReference>
<dbReference type="SUPFAM" id="SSF51658">
    <property type="entry name" value="Xylose isomerase-like"/>
    <property type="match status" value="1"/>
</dbReference>